<feature type="transmembrane region" description="Helical" evidence="1">
    <location>
        <begin position="78"/>
        <end position="105"/>
    </location>
</feature>
<dbReference type="Pfam" id="PF13346">
    <property type="entry name" value="ABC2_membrane_5"/>
    <property type="match status" value="1"/>
</dbReference>
<feature type="transmembrane region" description="Helical" evidence="1">
    <location>
        <begin position="155"/>
        <end position="177"/>
    </location>
</feature>
<feature type="transmembrane region" description="Helical" evidence="1">
    <location>
        <begin position="12"/>
        <end position="32"/>
    </location>
</feature>
<protein>
    <submittedName>
        <fullName evidence="2">ABC-2 family transporter protein</fullName>
    </submittedName>
</protein>
<feature type="transmembrane region" description="Helical" evidence="1">
    <location>
        <begin position="38"/>
        <end position="57"/>
    </location>
</feature>
<gene>
    <name evidence="2" type="ORF">SAMN04488542_10143</name>
</gene>
<sequence length="217" mass="24044">MKSLILKDLYNISHNAKSMLFMLLVFVIVIIPMYSVEAYIITSGILCSMMVITTFSFDERSDWTKYAMVTPISRKDLVASKFVVLLIFSAFGVVSGLILGFAGGLITKKVVLDLTSIASLLVITVVGMMIAVIFGSISIPLMFKFGAEKARMLSLISFLLPVAVCFVVYQVLVMFGVSFTDSSVFVLLCSSPMIAAIWNFVMYKISYTIFSRKEVLH</sequence>
<dbReference type="STRING" id="670482.SAMN04488542_10143"/>
<keyword evidence="1" id="KW-0472">Membrane</keyword>
<dbReference type="AlphaFoldDB" id="A0A1G7E4R4"/>
<evidence type="ECO:0000313" key="2">
    <source>
        <dbReference type="EMBL" id="SDE58589.1"/>
    </source>
</evidence>
<dbReference type="EMBL" id="FNBG01000001">
    <property type="protein sequence ID" value="SDE58589.1"/>
    <property type="molecule type" value="Genomic_DNA"/>
</dbReference>
<dbReference type="InterPro" id="IPR025699">
    <property type="entry name" value="ABC2_memb-like"/>
</dbReference>
<organism evidence="2 3">
    <name type="scientific">Fontibacillus panacisegetis</name>
    <dbReference type="NCBI Taxonomy" id="670482"/>
    <lineage>
        <taxon>Bacteria</taxon>
        <taxon>Bacillati</taxon>
        <taxon>Bacillota</taxon>
        <taxon>Bacilli</taxon>
        <taxon>Bacillales</taxon>
        <taxon>Paenibacillaceae</taxon>
        <taxon>Fontibacillus</taxon>
    </lineage>
</organism>
<accession>A0A1G7E4R4</accession>
<feature type="transmembrane region" description="Helical" evidence="1">
    <location>
        <begin position="117"/>
        <end position="143"/>
    </location>
</feature>
<evidence type="ECO:0000256" key="1">
    <source>
        <dbReference type="SAM" id="Phobius"/>
    </source>
</evidence>
<feature type="transmembrane region" description="Helical" evidence="1">
    <location>
        <begin position="183"/>
        <end position="203"/>
    </location>
</feature>
<dbReference type="OrthoDB" id="1655186at2"/>
<dbReference type="Proteomes" id="UP000198972">
    <property type="component" value="Unassembled WGS sequence"/>
</dbReference>
<keyword evidence="3" id="KW-1185">Reference proteome</keyword>
<reference evidence="2 3" key="1">
    <citation type="submission" date="2016-10" db="EMBL/GenBank/DDBJ databases">
        <authorList>
            <person name="de Groot N.N."/>
        </authorList>
    </citation>
    <scope>NUCLEOTIDE SEQUENCE [LARGE SCALE GENOMIC DNA]</scope>
    <source>
        <strain evidence="2 3">DSM 28129</strain>
    </source>
</reference>
<keyword evidence="1" id="KW-0812">Transmembrane</keyword>
<keyword evidence="1" id="KW-1133">Transmembrane helix</keyword>
<evidence type="ECO:0000313" key="3">
    <source>
        <dbReference type="Proteomes" id="UP000198972"/>
    </source>
</evidence>
<proteinExistence type="predicted"/>
<dbReference type="RefSeq" id="WP_091225733.1">
    <property type="nucleotide sequence ID" value="NZ_FNBG01000001.1"/>
</dbReference>
<name>A0A1G7E4R4_9BACL</name>